<dbReference type="Gene3D" id="3.10.129.10">
    <property type="entry name" value="Hotdog Thioesterase"/>
    <property type="match status" value="1"/>
</dbReference>
<dbReference type="RefSeq" id="WP_085010159.1">
    <property type="nucleotide sequence ID" value="NZ_NAAD01000007.1"/>
</dbReference>
<gene>
    <name evidence="1" type="ORF">B5V00_07540</name>
</gene>
<reference evidence="1 2" key="1">
    <citation type="submission" date="2017-03" db="EMBL/GenBank/DDBJ databases">
        <title>Genome sequence of Geothermobacter sp. EPR-M, Deep-Sea Iron Reducer.</title>
        <authorList>
            <person name="Tully B."/>
            <person name="Savalia P."/>
            <person name="Abuyen K."/>
            <person name="Baughan C."/>
            <person name="Romero E."/>
            <person name="Ronkowski C."/>
            <person name="Torres B."/>
            <person name="Tremblay J."/>
            <person name="Trujillo A."/>
            <person name="Tyler M."/>
            <person name="Perez-Rodriguez I."/>
            <person name="Amend J."/>
        </authorList>
    </citation>
    <scope>NUCLEOTIDE SEQUENCE [LARGE SCALE GENOMIC DNA]</scope>
    <source>
        <strain evidence="1 2">EPR-M</strain>
    </source>
</reference>
<dbReference type="InterPro" id="IPR029069">
    <property type="entry name" value="HotDog_dom_sf"/>
</dbReference>
<evidence type="ECO:0000313" key="2">
    <source>
        <dbReference type="Proteomes" id="UP000193136"/>
    </source>
</evidence>
<comment type="caution">
    <text evidence="1">The sequence shown here is derived from an EMBL/GenBank/DDBJ whole genome shotgun (WGS) entry which is preliminary data.</text>
</comment>
<dbReference type="AlphaFoldDB" id="A0A1X0Y6E7"/>
<name>A0A1X0Y6E7_9BACT</name>
<keyword evidence="2" id="KW-1185">Reference proteome</keyword>
<sequence>MKGFASLPGLLAGARRSRFRLWLLNLMLGRMIPFNRPHGVRVLALDENRVQTTAPYRKRNQNHLRGIHACCIATVAEFSSGLLFLSRLNPNRYRLIMAKLEIDYHYQAKGAIVATTSLTDEELKARVLKPLADVDKIQTTLPTEVHDRQGRLVATALVTWQIKSWDKVRTRVD</sequence>
<dbReference type="Pfam" id="PF14539">
    <property type="entry name" value="DUF4442"/>
    <property type="match status" value="1"/>
</dbReference>
<dbReference type="InterPro" id="IPR027961">
    <property type="entry name" value="DUF4442"/>
</dbReference>
<dbReference type="Proteomes" id="UP000193136">
    <property type="component" value="Unassembled WGS sequence"/>
</dbReference>
<dbReference type="EMBL" id="NAAD01000007">
    <property type="protein sequence ID" value="ORJ60677.1"/>
    <property type="molecule type" value="Genomic_DNA"/>
</dbReference>
<dbReference type="OrthoDB" id="793353at2"/>
<evidence type="ECO:0000313" key="1">
    <source>
        <dbReference type="EMBL" id="ORJ60677.1"/>
    </source>
</evidence>
<dbReference type="CDD" id="cd03443">
    <property type="entry name" value="PaaI_thioesterase"/>
    <property type="match status" value="1"/>
</dbReference>
<dbReference type="SUPFAM" id="SSF54637">
    <property type="entry name" value="Thioesterase/thiol ester dehydrase-isomerase"/>
    <property type="match status" value="1"/>
</dbReference>
<accession>A0A1X0Y6E7</accession>
<protein>
    <submittedName>
        <fullName evidence="1">DUF4442 domain-containing protein</fullName>
    </submittedName>
</protein>
<organism evidence="1 2">
    <name type="scientific">Geothermobacter hydrogeniphilus</name>
    <dbReference type="NCBI Taxonomy" id="1969733"/>
    <lineage>
        <taxon>Bacteria</taxon>
        <taxon>Pseudomonadati</taxon>
        <taxon>Thermodesulfobacteriota</taxon>
        <taxon>Desulfuromonadia</taxon>
        <taxon>Desulfuromonadales</taxon>
        <taxon>Geothermobacteraceae</taxon>
        <taxon>Geothermobacter</taxon>
    </lineage>
</organism>
<dbReference type="STRING" id="1969733.B5V00_07540"/>
<proteinExistence type="predicted"/>